<reference evidence="3" key="1">
    <citation type="journal article" date="2014" name="Int. J. Syst. Evol. Microbiol.">
        <title>Complete genome sequence of Corynebacterium casei LMG S-19264T (=DSM 44701T), isolated from a smear-ripened cheese.</title>
        <authorList>
            <consortium name="US DOE Joint Genome Institute (JGI-PGF)"/>
            <person name="Walter F."/>
            <person name="Albersmeier A."/>
            <person name="Kalinowski J."/>
            <person name="Ruckert C."/>
        </authorList>
    </citation>
    <scope>NUCLEOTIDE SEQUENCE</scope>
    <source>
        <strain evidence="3">JCM 4369</strain>
    </source>
</reference>
<feature type="compositionally biased region" description="Low complexity" evidence="1">
    <location>
        <begin position="781"/>
        <end position="793"/>
    </location>
</feature>
<dbReference type="EMBL" id="BMTD01000002">
    <property type="protein sequence ID" value="GGU81776.1"/>
    <property type="molecule type" value="Genomic_DNA"/>
</dbReference>
<evidence type="ECO:0000313" key="4">
    <source>
        <dbReference type="Proteomes" id="UP000618795"/>
    </source>
</evidence>
<protein>
    <recommendedName>
        <fullName evidence="2">Lantibiotic dehydratase N-terminal domain-containing protein</fullName>
    </recommendedName>
</protein>
<dbReference type="Pfam" id="PF04738">
    <property type="entry name" value="Lant_dehydr_N"/>
    <property type="match status" value="1"/>
</dbReference>
<name>A0A918M910_9ACTN</name>
<evidence type="ECO:0000256" key="1">
    <source>
        <dbReference type="SAM" id="MobiDB-lite"/>
    </source>
</evidence>
<proteinExistence type="predicted"/>
<sequence>MQHIVPLGKSGWSLWRDVMLRSAGFPVPQVLRLSDPELAATADELLAGTASRHAYDQVFLEATERLSTNIQAIAGDPIFREAVAWQNRRLLTECLDKAAAGEPRNARGRNHERTITSYLQRYTMKNDTIGFFGPVGWAACTADAQAVTVTHGPDRLARRTVYFESWAVDAVALSLSRREDLRPWLVPRIDTAHRLTGSVVLRPGKDPLRLSESEALLLGLCDGCRPVRELARLPRTAGHPHLGTEAGVLDALAALEAKGVLSLGWEGGVEARPERTLRAKLERIGDRALREDALRVLDDLCGARDEVAAAAGDAARLSKALAHLDDVFVAATGEAAVRRHGQNYAGRTLVYEDTVRAVQVELGRPVLDALAAPLALVLDSARWLANRIADEYTELFTGLHDRWTSRNGARPMPLARLLAAATPHLFYSAQRLPSPVRTAVAEFQSRWQRVLGDPEHSAAREFTSDELRDRFSAQFPAGAPAWAAAIHHSPDVMLAAPSPEAICAGDYIAVLGELHTACNTLESRVCVEQHPFPDRLREADSLDHGTRRIYLVPPKDWATVTSRLAPPSALLAPGYTYWTLRSPSTDAPGRLLTLADLDVHREQGRLVVRCRSDEFEAPLIEIFGELLSGVTVNSFSPFPAGTHRSRITIDNLVVARESWSYPAAQLTWVTEEREADRFLAARAWRDGAGVPERVFYRTAHEDKPLFLDFSSISLVNLFAKAVRKAADSPDGTVRVTEMLPEMHDTWLHDRSGVGYTSELRFLAVDPSVRARTDPPHEQGPAAGTSSRAARGAV</sequence>
<dbReference type="AlphaFoldDB" id="A0A918M910"/>
<feature type="domain" description="Lantibiotic dehydratase N-terminal" evidence="2">
    <location>
        <begin position="76"/>
        <end position="612"/>
    </location>
</feature>
<reference evidence="3" key="2">
    <citation type="submission" date="2020-09" db="EMBL/GenBank/DDBJ databases">
        <authorList>
            <person name="Sun Q."/>
            <person name="Ohkuma M."/>
        </authorList>
    </citation>
    <scope>NUCLEOTIDE SEQUENCE</scope>
    <source>
        <strain evidence="3">JCM 4369</strain>
    </source>
</reference>
<evidence type="ECO:0000313" key="3">
    <source>
        <dbReference type="EMBL" id="GGU81776.1"/>
    </source>
</evidence>
<feature type="region of interest" description="Disordered" evidence="1">
    <location>
        <begin position="769"/>
        <end position="793"/>
    </location>
</feature>
<comment type="caution">
    <text evidence="3">The sequence shown here is derived from an EMBL/GenBank/DDBJ whole genome shotgun (WGS) entry which is preliminary data.</text>
</comment>
<keyword evidence="4" id="KW-1185">Reference proteome</keyword>
<accession>A0A918M910</accession>
<dbReference type="RefSeq" id="WP_191871647.1">
    <property type="nucleotide sequence ID" value="NZ_BMTD01000002.1"/>
</dbReference>
<organism evidence="3 4">
    <name type="scientific">Streptomyces filipinensis</name>
    <dbReference type="NCBI Taxonomy" id="66887"/>
    <lineage>
        <taxon>Bacteria</taxon>
        <taxon>Bacillati</taxon>
        <taxon>Actinomycetota</taxon>
        <taxon>Actinomycetes</taxon>
        <taxon>Kitasatosporales</taxon>
        <taxon>Streptomycetaceae</taxon>
        <taxon>Streptomyces</taxon>
    </lineage>
</organism>
<dbReference type="InterPro" id="IPR006827">
    <property type="entry name" value="Lant_deHydtase_N"/>
</dbReference>
<gene>
    <name evidence="3" type="ORF">GCM10010260_12830</name>
</gene>
<evidence type="ECO:0000259" key="2">
    <source>
        <dbReference type="Pfam" id="PF04738"/>
    </source>
</evidence>
<dbReference type="Proteomes" id="UP000618795">
    <property type="component" value="Unassembled WGS sequence"/>
</dbReference>